<dbReference type="SUPFAM" id="SSF46785">
    <property type="entry name" value="Winged helix' DNA-binding domain"/>
    <property type="match status" value="1"/>
</dbReference>
<organism evidence="2 3">
    <name type="scientific">Methylocystis echinoides</name>
    <dbReference type="NCBI Taxonomy" id="29468"/>
    <lineage>
        <taxon>Bacteria</taxon>
        <taxon>Pseudomonadati</taxon>
        <taxon>Pseudomonadota</taxon>
        <taxon>Alphaproteobacteria</taxon>
        <taxon>Hyphomicrobiales</taxon>
        <taxon>Methylocystaceae</taxon>
        <taxon>Methylocystis</taxon>
    </lineage>
</organism>
<dbReference type="PANTHER" id="PTHR33164:SF43">
    <property type="entry name" value="HTH-TYPE TRANSCRIPTIONAL REPRESSOR YETL"/>
    <property type="match status" value="1"/>
</dbReference>
<feature type="domain" description="HTH marR-type" evidence="1">
    <location>
        <begin position="7"/>
        <end position="144"/>
    </location>
</feature>
<dbReference type="EMBL" id="BSEC01000004">
    <property type="protein sequence ID" value="GLI95652.1"/>
    <property type="molecule type" value="Genomic_DNA"/>
</dbReference>
<protein>
    <submittedName>
        <fullName evidence="2">MarR family transcriptional regulator</fullName>
    </submittedName>
</protein>
<dbReference type="InterPro" id="IPR036390">
    <property type="entry name" value="WH_DNA-bd_sf"/>
</dbReference>
<sequence length="252" mass="27272">MTGVSSDPLLTRRIRDGLDRICAVMRADQWAIAGTAGLNPTQTHVLTFIAGRAQKGVRVGTIAAQLGVSQPTATDSIAALVRKGLLSKKSDPEDARAVTMRITQAGRDIVRGIGLVITATERALETLSDQEQTELLQLVIKTIRALQIAGALSPQRMCVTCRYFRPNVHKGLTAPHHCDYVGAAFGPQSLRLDCGDHEALSLSHEEALWRSYTTEFPELNTGYDAMDIASRSNLQPNEVSSISSRGHAGKKE</sequence>
<dbReference type="Proteomes" id="UP001144323">
    <property type="component" value="Unassembled WGS sequence"/>
</dbReference>
<name>A0A9W6GYW7_9HYPH</name>
<accession>A0A9W6GYW7</accession>
<keyword evidence="3" id="KW-1185">Reference proteome</keyword>
<evidence type="ECO:0000313" key="3">
    <source>
        <dbReference type="Proteomes" id="UP001144323"/>
    </source>
</evidence>
<proteinExistence type="predicted"/>
<dbReference type="RefSeq" id="WP_281806535.1">
    <property type="nucleotide sequence ID" value="NZ_BSEC01000004.1"/>
</dbReference>
<reference evidence="2" key="1">
    <citation type="journal article" date="2023" name="Int. J. Syst. Evol. Microbiol.">
        <title>Methylocystis iwaonis sp. nov., a type II methane-oxidizing bacterium from surface soil of a rice paddy field in Japan, and emended description of the genus Methylocystis (ex Whittenbury et al. 1970) Bowman et al. 1993.</title>
        <authorList>
            <person name="Kaise H."/>
            <person name="Sawadogo J.B."/>
            <person name="Alam M.S."/>
            <person name="Ueno C."/>
            <person name="Dianou D."/>
            <person name="Shinjo R."/>
            <person name="Asakawa S."/>
        </authorList>
    </citation>
    <scope>NUCLEOTIDE SEQUENCE</scope>
    <source>
        <strain evidence="2">LMG27198</strain>
    </source>
</reference>
<comment type="caution">
    <text evidence="2">The sequence shown here is derived from an EMBL/GenBank/DDBJ whole genome shotgun (WGS) entry which is preliminary data.</text>
</comment>
<gene>
    <name evidence="2" type="ORF">LMG27198_46440</name>
</gene>
<dbReference type="GO" id="GO:0006950">
    <property type="term" value="P:response to stress"/>
    <property type="evidence" value="ECO:0007669"/>
    <property type="project" value="TreeGrafter"/>
</dbReference>
<dbReference type="InterPro" id="IPR036388">
    <property type="entry name" value="WH-like_DNA-bd_sf"/>
</dbReference>
<dbReference type="Pfam" id="PF12802">
    <property type="entry name" value="MarR_2"/>
    <property type="match status" value="1"/>
</dbReference>
<dbReference type="InterPro" id="IPR000835">
    <property type="entry name" value="HTH_MarR-typ"/>
</dbReference>
<dbReference type="PANTHER" id="PTHR33164">
    <property type="entry name" value="TRANSCRIPTIONAL REGULATOR, MARR FAMILY"/>
    <property type="match status" value="1"/>
</dbReference>
<dbReference type="GO" id="GO:0003700">
    <property type="term" value="F:DNA-binding transcription factor activity"/>
    <property type="evidence" value="ECO:0007669"/>
    <property type="project" value="InterPro"/>
</dbReference>
<dbReference type="AlphaFoldDB" id="A0A9W6GYW7"/>
<dbReference type="SMART" id="SM00347">
    <property type="entry name" value="HTH_MARR"/>
    <property type="match status" value="1"/>
</dbReference>
<dbReference type="InterPro" id="IPR039422">
    <property type="entry name" value="MarR/SlyA-like"/>
</dbReference>
<evidence type="ECO:0000259" key="1">
    <source>
        <dbReference type="PROSITE" id="PS50995"/>
    </source>
</evidence>
<dbReference type="PROSITE" id="PS50995">
    <property type="entry name" value="HTH_MARR_2"/>
    <property type="match status" value="1"/>
</dbReference>
<dbReference type="Gene3D" id="1.10.10.10">
    <property type="entry name" value="Winged helix-like DNA-binding domain superfamily/Winged helix DNA-binding domain"/>
    <property type="match status" value="1"/>
</dbReference>
<evidence type="ECO:0000313" key="2">
    <source>
        <dbReference type="EMBL" id="GLI95652.1"/>
    </source>
</evidence>